<evidence type="ECO:0000313" key="1">
    <source>
        <dbReference type="EMBL" id="KAJ1202682.1"/>
    </source>
</evidence>
<gene>
    <name evidence="1" type="ORF">NDU88_006479</name>
</gene>
<keyword evidence="2" id="KW-1185">Reference proteome</keyword>
<reference evidence="1" key="1">
    <citation type="journal article" date="2022" name="bioRxiv">
        <title>Sequencing and chromosome-scale assembly of the giantPleurodeles waltlgenome.</title>
        <authorList>
            <person name="Brown T."/>
            <person name="Elewa A."/>
            <person name="Iarovenko S."/>
            <person name="Subramanian E."/>
            <person name="Araus A.J."/>
            <person name="Petzold A."/>
            <person name="Susuki M."/>
            <person name="Suzuki K.-i.T."/>
            <person name="Hayashi T."/>
            <person name="Toyoda A."/>
            <person name="Oliveira C."/>
            <person name="Osipova E."/>
            <person name="Leigh N.D."/>
            <person name="Simon A."/>
            <person name="Yun M.H."/>
        </authorList>
    </citation>
    <scope>NUCLEOTIDE SEQUENCE</scope>
    <source>
        <strain evidence="1">20211129_DDA</strain>
        <tissue evidence="1">Liver</tissue>
    </source>
</reference>
<name>A0AAV7VR39_PLEWA</name>
<evidence type="ECO:0000313" key="2">
    <source>
        <dbReference type="Proteomes" id="UP001066276"/>
    </source>
</evidence>
<dbReference type="EMBL" id="JANPWB010000003">
    <property type="protein sequence ID" value="KAJ1202682.1"/>
    <property type="molecule type" value="Genomic_DNA"/>
</dbReference>
<protein>
    <submittedName>
        <fullName evidence="1">Uncharacterized protein</fullName>
    </submittedName>
</protein>
<comment type="caution">
    <text evidence="1">The sequence shown here is derived from an EMBL/GenBank/DDBJ whole genome shotgun (WGS) entry which is preliminary data.</text>
</comment>
<dbReference type="Proteomes" id="UP001066276">
    <property type="component" value="Chromosome 2_1"/>
</dbReference>
<dbReference type="AlphaFoldDB" id="A0AAV7VR39"/>
<organism evidence="1 2">
    <name type="scientific">Pleurodeles waltl</name>
    <name type="common">Iberian ribbed newt</name>
    <dbReference type="NCBI Taxonomy" id="8319"/>
    <lineage>
        <taxon>Eukaryota</taxon>
        <taxon>Metazoa</taxon>
        <taxon>Chordata</taxon>
        <taxon>Craniata</taxon>
        <taxon>Vertebrata</taxon>
        <taxon>Euteleostomi</taxon>
        <taxon>Amphibia</taxon>
        <taxon>Batrachia</taxon>
        <taxon>Caudata</taxon>
        <taxon>Salamandroidea</taxon>
        <taxon>Salamandridae</taxon>
        <taxon>Pleurodelinae</taxon>
        <taxon>Pleurodeles</taxon>
    </lineage>
</organism>
<accession>A0AAV7VR39</accession>
<proteinExistence type="predicted"/>
<sequence>MFSCRTCRSIPSPRGSVLPLWLSSSPSRRGDLTSLLPLPVGSQRSVDTSGIVGRRARVVTAPVVPAACLAVSLPLRARRPRPPEDATPPLLQALSAWGESRVFCLLSRSCGVPRHESASPLLRKWRASDTVACPVVSAPPSPPQDRRGLEHSL</sequence>